<dbReference type="EMBL" id="CM039433">
    <property type="protein sequence ID" value="KAI4327712.1"/>
    <property type="molecule type" value="Genomic_DNA"/>
</dbReference>
<sequence length="108" mass="12319">MVFHIFFSSFQSVFSVVSGIAQDSGFDFRLASYRDLSGYGQWVGLQPCRLHVFFNRVSDFEELTGQGWGQIGIFILCCWRRSPSPSSNAGVVATYYFSMQNTEDTRKF</sequence>
<name>A0ACB9MUF8_BAUVA</name>
<proteinExistence type="predicted"/>
<evidence type="ECO:0000313" key="2">
    <source>
        <dbReference type="Proteomes" id="UP000828941"/>
    </source>
</evidence>
<protein>
    <submittedName>
        <fullName evidence="1">Uncharacterized protein</fullName>
    </submittedName>
</protein>
<gene>
    <name evidence="1" type="ORF">L6164_020140</name>
</gene>
<keyword evidence="2" id="KW-1185">Reference proteome</keyword>
<dbReference type="Proteomes" id="UP000828941">
    <property type="component" value="Chromosome 8"/>
</dbReference>
<accession>A0ACB9MUF8</accession>
<comment type="caution">
    <text evidence="1">The sequence shown here is derived from an EMBL/GenBank/DDBJ whole genome shotgun (WGS) entry which is preliminary data.</text>
</comment>
<reference evidence="1 2" key="1">
    <citation type="journal article" date="2022" name="DNA Res.">
        <title>Chromosomal-level genome assembly of the orchid tree Bauhinia variegata (Leguminosae; Cercidoideae) supports the allotetraploid origin hypothesis of Bauhinia.</title>
        <authorList>
            <person name="Zhong Y."/>
            <person name="Chen Y."/>
            <person name="Zheng D."/>
            <person name="Pang J."/>
            <person name="Liu Y."/>
            <person name="Luo S."/>
            <person name="Meng S."/>
            <person name="Qian L."/>
            <person name="Wei D."/>
            <person name="Dai S."/>
            <person name="Zhou R."/>
        </authorList>
    </citation>
    <scope>NUCLEOTIDE SEQUENCE [LARGE SCALE GENOMIC DNA]</scope>
    <source>
        <strain evidence="1">BV-YZ2020</strain>
    </source>
</reference>
<organism evidence="1 2">
    <name type="scientific">Bauhinia variegata</name>
    <name type="common">Purple orchid tree</name>
    <name type="synonym">Phanera variegata</name>
    <dbReference type="NCBI Taxonomy" id="167791"/>
    <lineage>
        <taxon>Eukaryota</taxon>
        <taxon>Viridiplantae</taxon>
        <taxon>Streptophyta</taxon>
        <taxon>Embryophyta</taxon>
        <taxon>Tracheophyta</taxon>
        <taxon>Spermatophyta</taxon>
        <taxon>Magnoliopsida</taxon>
        <taxon>eudicotyledons</taxon>
        <taxon>Gunneridae</taxon>
        <taxon>Pentapetalae</taxon>
        <taxon>rosids</taxon>
        <taxon>fabids</taxon>
        <taxon>Fabales</taxon>
        <taxon>Fabaceae</taxon>
        <taxon>Cercidoideae</taxon>
        <taxon>Cercideae</taxon>
        <taxon>Bauhiniinae</taxon>
        <taxon>Bauhinia</taxon>
    </lineage>
</organism>
<evidence type="ECO:0000313" key="1">
    <source>
        <dbReference type="EMBL" id="KAI4327712.1"/>
    </source>
</evidence>